<dbReference type="SUPFAM" id="SSF46785">
    <property type="entry name" value="Winged helix' DNA-binding domain"/>
    <property type="match status" value="1"/>
</dbReference>
<name>A0A7W5H3U8_9PORP</name>
<dbReference type="InterPro" id="IPR011991">
    <property type="entry name" value="ArsR-like_HTH"/>
</dbReference>
<dbReference type="Proteomes" id="UP000544222">
    <property type="component" value="Unassembled WGS sequence"/>
</dbReference>
<dbReference type="PANTHER" id="PTHR18964">
    <property type="entry name" value="ROK (REPRESSOR, ORF, KINASE) FAMILY"/>
    <property type="match status" value="1"/>
</dbReference>
<dbReference type="Gene3D" id="3.30.420.40">
    <property type="match status" value="2"/>
</dbReference>
<organism evidence="2 3">
    <name type="scientific">Microbacter margulisiae</name>
    <dbReference type="NCBI Taxonomy" id="1350067"/>
    <lineage>
        <taxon>Bacteria</taxon>
        <taxon>Pseudomonadati</taxon>
        <taxon>Bacteroidota</taxon>
        <taxon>Bacteroidia</taxon>
        <taxon>Bacteroidales</taxon>
        <taxon>Porphyromonadaceae</taxon>
        <taxon>Microbacter</taxon>
    </lineage>
</organism>
<comment type="caution">
    <text evidence="2">The sequence shown here is derived from an EMBL/GenBank/DDBJ whole genome shotgun (WGS) entry which is preliminary data.</text>
</comment>
<sequence length="382" mass="42351">MKNILHLFIKHGDLSIADISKEMDMSVPTITKLIGRLIEEGYVLDFGKQETNGGRRPNIYGLNPEACYFIGVDIRHFTIHIALANFKGEIIKIKRNIPFVLENTPYCLDHLCSIISSFIDKIAIEKSKIKNVAINISGRVNSESGYSYSLFYFDEKPVAQTIEDAIDIPVSIDNDSRAMAYGEYMCGTNGEKNILFINVSWGLGIGMILDGQLYYGKSGFSGEFGHYPAADNEILCHCGKKGCLETEASGQAIYRMMKEKIENGSSTSIEDKFRQNTVTMDDIVHATLHDDVLSIEAMEHVGSYLGRHLAGLINIFNPELVVIGGDLSIVGDYLVLPIRSAIRKYSLNLVNKDTVVRATRLGDDVGIMGACMLARSKMLKLI</sequence>
<dbReference type="AlphaFoldDB" id="A0A7W5H3U8"/>
<keyword evidence="2" id="KW-0808">Transferase</keyword>
<evidence type="ECO:0000256" key="1">
    <source>
        <dbReference type="ARBA" id="ARBA00006479"/>
    </source>
</evidence>
<dbReference type="Pfam" id="PF00480">
    <property type="entry name" value="ROK"/>
    <property type="match status" value="1"/>
</dbReference>
<comment type="similarity">
    <text evidence="1">Belongs to the ROK (NagC/XylR) family.</text>
</comment>
<dbReference type="GO" id="GO:0016301">
    <property type="term" value="F:kinase activity"/>
    <property type="evidence" value="ECO:0007669"/>
    <property type="project" value="UniProtKB-KW"/>
</dbReference>
<gene>
    <name evidence="2" type="ORF">FHX64_002915</name>
</gene>
<dbReference type="InterPro" id="IPR043129">
    <property type="entry name" value="ATPase_NBD"/>
</dbReference>
<dbReference type="CDD" id="cd00090">
    <property type="entry name" value="HTH_ARSR"/>
    <property type="match status" value="1"/>
</dbReference>
<evidence type="ECO:0000313" key="3">
    <source>
        <dbReference type="Proteomes" id="UP000544222"/>
    </source>
</evidence>
<dbReference type="InterPro" id="IPR036390">
    <property type="entry name" value="WH_DNA-bd_sf"/>
</dbReference>
<dbReference type="Pfam" id="PF13412">
    <property type="entry name" value="HTH_24"/>
    <property type="match status" value="1"/>
</dbReference>
<proteinExistence type="inferred from homology"/>
<accession>A0A7W5H3U8</accession>
<dbReference type="Gene3D" id="1.10.10.10">
    <property type="entry name" value="Winged helix-like DNA-binding domain superfamily/Winged helix DNA-binding domain"/>
    <property type="match status" value="1"/>
</dbReference>
<dbReference type="InterPro" id="IPR000600">
    <property type="entry name" value="ROK"/>
</dbReference>
<reference evidence="2 3" key="1">
    <citation type="submission" date="2020-08" db="EMBL/GenBank/DDBJ databases">
        <title>Genomic Encyclopedia of Type Strains, Phase IV (KMG-IV): sequencing the most valuable type-strain genomes for metagenomic binning, comparative biology and taxonomic classification.</title>
        <authorList>
            <person name="Goeker M."/>
        </authorList>
    </citation>
    <scope>NUCLEOTIDE SEQUENCE [LARGE SCALE GENOMIC DNA]</scope>
    <source>
        <strain evidence="2 3">DSM 27471</strain>
    </source>
</reference>
<dbReference type="InterPro" id="IPR036388">
    <property type="entry name" value="WH-like_DNA-bd_sf"/>
</dbReference>
<dbReference type="SUPFAM" id="SSF53067">
    <property type="entry name" value="Actin-like ATPase domain"/>
    <property type="match status" value="1"/>
</dbReference>
<protein>
    <submittedName>
        <fullName evidence="2">Glucokinase-like ROK family protein</fullName>
    </submittedName>
</protein>
<dbReference type="GO" id="GO:0006355">
    <property type="term" value="P:regulation of DNA-templated transcription"/>
    <property type="evidence" value="ECO:0007669"/>
    <property type="project" value="UniProtKB-ARBA"/>
</dbReference>
<dbReference type="EMBL" id="JACHYB010000002">
    <property type="protein sequence ID" value="MBB3188717.1"/>
    <property type="molecule type" value="Genomic_DNA"/>
</dbReference>
<keyword evidence="3" id="KW-1185">Reference proteome</keyword>
<dbReference type="PROSITE" id="PS01125">
    <property type="entry name" value="ROK"/>
    <property type="match status" value="1"/>
</dbReference>
<dbReference type="PANTHER" id="PTHR18964:SF149">
    <property type="entry name" value="BIFUNCTIONAL UDP-N-ACETYLGLUCOSAMINE 2-EPIMERASE_N-ACETYLMANNOSAMINE KINASE"/>
    <property type="match status" value="1"/>
</dbReference>
<dbReference type="InterPro" id="IPR049874">
    <property type="entry name" value="ROK_cs"/>
</dbReference>
<evidence type="ECO:0000313" key="2">
    <source>
        <dbReference type="EMBL" id="MBB3188717.1"/>
    </source>
</evidence>
<keyword evidence="2" id="KW-0418">Kinase</keyword>